<dbReference type="Proteomes" id="UP001437256">
    <property type="component" value="Unassembled WGS sequence"/>
</dbReference>
<dbReference type="EMBL" id="JBBXMP010000066">
    <property type="protein sequence ID" value="KAL0064197.1"/>
    <property type="molecule type" value="Genomic_DNA"/>
</dbReference>
<sequence length="145" mass="15459">MFSFKALVAALALAGASAYAASPLESREPGPLGERVHCGILLRPSPQLPTNWDREAYKAELGQVIGGEISRQSPSHDVQSDLQLWAQDTTGNYWRTIGGVSTSGLNGEDLEKLIRALTGKDLAGTLTADWHVVGVDGCFYASKST</sequence>
<evidence type="ECO:0000313" key="3">
    <source>
        <dbReference type="Proteomes" id="UP001437256"/>
    </source>
</evidence>
<keyword evidence="3" id="KW-1185">Reference proteome</keyword>
<evidence type="ECO:0000313" key="2">
    <source>
        <dbReference type="EMBL" id="KAL0064197.1"/>
    </source>
</evidence>
<evidence type="ECO:0000256" key="1">
    <source>
        <dbReference type="SAM" id="SignalP"/>
    </source>
</evidence>
<feature type="chain" id="PRO_5046734477" description="Secreted protein" evidence="1">
    <location>
        <begin position="19"/>
        <end position="145"/>
    </location>
</feature>
<proteinExistence type="predicted"/>
<comment type="caution">
    <text evidence="2">The sequence shown here is derived from an EMBL/GenBank/DDBJ whole genome shotgun (WGS) entry which is preliminary data.</text>
</comment>
<accession>A0ABR2ZV63</accession>
<protein>
    <recommendedName>
        <fullName evidence="4">Secreted protein</fullName>
    </recommendedName>
</protein>
<evidence type="ECO:0008006" key="4">
    <source>
        <dbReference type="Google" id="ProtNLM"/>
    </source>
</evidence>
<organism evidence="2 3">
    <name type="scientific">Marasmius tenuissimus</name>
    <dbReference type="NCBI Taxonomy" id="585030"/>
    <lineage>
        <taxon>Eukaryota</taxon>
        <taxon>Fungi</taxon>
        <taxon>Dikarya</taxon>
        <taxon>Basidiomycota</taxon>
        <taxon>Agaricomycotina</taxon>
        <taxon>Agaricomycetes</taxon>
        <taxon>Agaricomycetidae</taxon>
        <taxon>Agaricales</taxon>
        <taxon>Marasmiineae</taxon>
        <taxon>Marasmiaceae</taxon>
        <taxon>Marasmius</taxon>
    </lineage>
</organism>
<feature type="signal peptide" evidence="1">
    <location>
        <begin position="1"/>
        <end position="18"/>
    </location>
</feature>
<keyword evidence="1" id="KW-0732">Signal</keyword>
<gene>
    <name evidence="2" type="ORF">AAF712_008919</name>
</gene>
<name>A0ABR2ZV63_9AGAR</name>
<reference evidence="2 3" key="1">
    <citation type="submission" date="2024-05" db="EMBL/GenBank/DDBJ databases">
        <title>A draft genome resource for the thread blight pathogen Marasmius tenuissimus strain MS-2.</title>
        <authorList>
            <person name="Yulfo-Soto G.E."/>
            <person name="Baruah I.K."/>
            <person name="Amoako-Attah I."/>
            <person name="Bukari Y."/>
            <person name="Meinhardt L.W."/>
            <person name="Bailey B.A."/>
            <person name="Cohen S.P."/>
        </authorList>
    </citation>
    <scope>NUCLEOTIDE SEQUENCE [LARGE SCALE GENOMIC DNA]</scope>
    <source>
        <strain evidence="2 3">MS-2</strain>
    </source>
</reference>